<dbReference type="STRING" id="112903.SAMN04490178_10630"/>
<accession>A0A1H8T4T8</accession>
<dbReference type="GO" id="GO:0009401">
    <property type="term" value="P:phosphoenolpyruvate-dependent sugar phosphotransferase system"/>
    <property type="evidence" value="ECO:0007669"/>
    <property type="project" value="InterPro"/>
</dbReference>
<dbReference type="GO" id="GO:0008982">
    <property type="term" value="F:protein-N(PI)-phosphohistidine-sugar phosphotransferase activity"/>
    <property type="evidence" value="ECO:0007669"/>
    <property type="project" value="InterPro"/>
</dbReference>
<organism evidence="3 4">
    <name type="scientific">Propionispora vibrioides</name>
    <dbReference type="NCBI Taxonomy" id="112903"/>
    <lineage>
        <taxon>Bacteria</taxon>
        <taxon>Bacillati</taxon>
        <taxon>Bacillota</taxon>
        <taxon>Negativicutes</taxon>
        <taxon>Selenomonadales</taxon>
        <taxon>Sporomusaceae</taxon>
        <taxon>Propionispora</taxon>
    </lineage>
</organism>
<dbReference type="InterPro" id="IPR011618">
    <property type="entry name" value="PTS_EIIBC_GUT_N"/>
</dbReference>
<keyword evidence="3" id="KW-0808">Transferase</keyword>
<reference evidence="3 4" key="1">
    <citation type="submission" date="2016-10" db="EMBL/GenBank/DDBJ databases">
        <authorList>
            <person name="de Groot N.N."/>
        </authorList>
    </citation>
    <scope>NUCLEOTIDE SEQUENCE [LARGE SCALE GENOMIC DNA]</scope>
    <source>
        <strain evidence="3 4">DSM 13305</strain>
    </source>
</reference>
<dbReference type="EMBL" id="FODY01000006">
    <property type="protein sequence ID" value="SEO86119.1"/>
    <property type="molecule type" value="Genomic_DNA"/>
</dbReference>
<dbReference type="PANTHER" id="PTHR39427">
    <property type="match status" value="1"/>
</dbReference>
<proteinExistence type="predicted"/>
<evidence type="ECO:0000256" key="1">
    <source>
        <dbReference type="PROSITE-ProRule" id="PRU00425"/>
    </source>
</evidence>
<sequence>MEYKAVEVSKGRGGWGTPLVIKPVPGKDKILSITGGGIDPLAQKIAELTGGIAIDGLKNSVPDKEVACAVIDCGGTCRLGILPMKKILTININGGPPSGPMGQHAKEGIYLSGATVDTVKIVEG</sequence>
<feature type="modified residue" description="Phosphocysteine; by EIIA" evidence="1">
    <location>
        <position position="73"/>
    </location>
</feature>
<dbReference type="InterPro" id="IPR004702">
    <property type="entry name" value="PTS_sorb_EIIBC"/>
</dbReference>
<feature type="domain" description="PTS EIIB type-5" evidence="2">
    <location>
        <begin position="2"/>
        <end position="124"/>
    </location>
</feature>
<keyword evidence="4" id="KW-1185">Reference proteome</keyword>
<dbReference type="PROSITE" id="PS51102">
    <property type="entry name" value="PTS_EIIB_TYPE_5"/>
    <property type="match status" value="1"/>
</dbReference>
<dbReference type="Pfam" id="PF03612">
    <property type="entry name" value="EIIBC-GUT_N"/>
    <property type="match status" value="1"/>
</dbReference>
<dbReference type="Proteomes" id="UP000198847">
    <property type="component" value="Unassembled WGS sequence"/>
</dbReference>
<evidence type="ECO:0000313" key="3">
    <source>
        <dbReference type="EMBL" id="SEO86119.1"/>
    </source>
</evidence>
<name>A0A1H8T4T8_9FIRM</name>
<gene>
    <name evidence="3" type="ORF">SAMN04490178_10630</name>
</gene>
<evidence type="ECO:0000313" key="4">
    <source>
        <dbReference type="Proteomes" id="UP000198847"/>
    </source>
</evidence>
<dbReference type="GO" id="GO:0005886">
    <property type="term" value="C:plasma membrane"/>
    <property type="evidence" value="ECO:0007669"/>
    <property type="project" value="TreeGrafter"/>
</dbReference>
<protein>
    <submittedName>
        <fullName evidence="3">Sorbitol phosphotransferase enzyme II N-terminus</fullName>
    </submittedName>
</protein>
<evidence type="ECO:0000259" key="2">
    <source>
        <dbReference type="PROSITE" id="PS51102"/>
    </source>
</evidence>
<dbReference type="AlphaFoldDB" id="A0A1H8T4T8"/>
<dbReference type="PANTHER" id="PTHR39427:SF1">
    <property type="entry name" value="PTS SYSTEM GLUCITOL_SORBITOL-SPECIFIC EIIB COMPONENT"/>
    <property type="match status" value="1"/>
</dbReference>